<gene>
    <name evidence="1" type="ORF">IPN02_12965</name>
</gene>
<accession>A0A936NE49</accession>
<dbReference type="EMBL" id="JADJZA010000007">
    <property type="protein sequence ID" value="MBK9297713.1"/>
    <property type="molecule type" value="Genomic_DNA"/>
</dbReference>
<organism evidence="1 2">
    <name type="scientific">Candidatus Neomicrothrix subdominans</name>
    <dbReference type="NCBI Taxonomy" id="2954438"/>
    <lineage>
        <taxon>Bacteria</taxon>
        <taxon>Bacillati</taxon>
        <taxon>Actinomycetota</taxon>
        <taxon>Acidimicrobiia</taxon>
        <taxon>Acidimicrobiales</taxon>
        <taxon>Microthrixaceae</taxon>
        <taxon>Candidatus Neomicrothrix</taxon>
    </lineage>
</organism>
<evidence type="ECO:0000313" key="1">
    <source>
        <dbReference type="EMBL" id="MBK9297713.1"/>
    </source>
</evidence>
<keyword evidence="1" id="KW-0238">DNA-binding</keyword>
<comment type="caution">
    <text evidence="1">The sequence shown here is derived from an EMBL/GenBank/DDBJ whole genome shotgun (WGS) entry which is preliminary data.</text>
</comment>
<name>A0A936NE49_9ACTN</name>
<dbReference type="Proteomes" id="UP000727993">
    <property type="component" value="Unassembled WGS sequence"/>
</dbReference>
<evidence type="ECO:0000313" key="2">
    <source>
        <dbReference type="Proteomes" id="UP000727993"/>
    </source>
</evidence>
<protein>
    <submittedName>
        <fullName evidence="1">AbrB/MazE/SpoVT family DNA-binding domain-containing protein</fullName>
    </submittedName>
</protein>
<reference evidence="1 2" key="1">
    <citation type="submission" date="2020-10" db="EMBL/GenBank/DDBJ databases">
        <title>Connecting structure to function with the recovery of over 1000 high-quality activated sludge metagenome-assembled genomes encoding full-length rRNA genes using long-read sequencing.</title>
        <authorList>
            <person name="Singleton C.M."/>
            <person name="Petriglieri F."/>
            <person name="Kristensen J.M."/>
            <person name="Kirkegaard R.H."/>
            <person name="Michaelsen T.Y."/>
            <person name="Andersen M.H."/>
            <person name="Karst S.M."/>
            <person name="Dueholm M.S."/>
            <person name="Nielsen P.H."/>
            <person name="Albertsen M."/>
        </authorList>
    </citation>
    <scope>NUCLEOTIDE SEQUENCE [LARGE SCALE GENOMIC DNA]</scope>
    <source>
        <strain evidence="1">Lyne_18-Q3-R50-59_MAXAC.006</strain>
    </source>
</reference>
<dbReference type="AlphaFoldDB" id="A0A936NE49"/>
<dbReference type="GO" id="GO:0003677">
    <property type="term" value="F:DNA binding"/>
    <property type="evidence" value="ECO:0007669"/>
    <property type="project" value="UniProtKB-KW"/>
</dbReference>
<proteinExistence type="predicted"/>
<sequence>MSLPVEARRRWGLNEGGSVGFLDVGDAVVLVPGGIHLLRDQALDAVAATDWESAQDGFGDAELATE</sequence>